<accession>A0A345BZQ7</accession>
<dbReference type="NCBIfam" id="TIGR01093">
    <property type="entry name" value="aroD"/>
    <property type="match status" value="1"/>
</dbReference>
<dbReference type="KEGG" id="rue:DT065_10660"/>
<sequence length="256" mass="28549">MNMSMGLQLHTRKGDEAVHPKICVPLMGKNREALQDEWKQLRKKTVDLLEWRVDYFEKNRDVDLIIDIAEEIHRETTRPLLFTKRSEAEGGQAVSLNEDEVVQLYEAVIASAAVHGIDIELRQSEKNTQHLIEQARNQEIDVILSHHNFTETPPAQRLEEKIREAVDLGADVAKIAVMPQSKTDVLTLLQVTEKMSRTIPIPLISMAMGVNGMISRLAGGVFGSALTFASGAQASAPGQIPVADVEQVLRILNRNM</sequence>
<proteinExistence type="inferred from homology"/>
<feature type="binding site" evidence="5">
    <location>
        <position position="235"/>
    </location>
    <ligand>
        <name>3-dehydroquinate</name>
        <dbReference type="ChEBI" id="CHEBI:32364"/>
    </ligand>
</feature>
<dbReference type="Proteomes" id="UP000252100">
    <property type="component" value="Chromosome"/>
</dbReference>
<dbReference type="Pfam" id="PF01487">
    <property type="entry name" value="DHquinase_I"/>
    <property type="match status" value="1"/>
</dbReference>
<protein>
    <recommendedName>
        <fullName evidence="5">3-dehydroquinate dehydratase</fullName>
        <shortName evidence="5">3-dehydroquinase</shortName>
        <ecNumber evidence="5">4.2.1.10</ecNumber>
    </recommendedName>
    <alternativeName>
        <fullName evidence="5">Type I DHQase</fullName>
    </alternativeName>
    <alternativeName>
        <fullName evidence="5">Type I dehydroquinase</fullName>
        <shortName evidence="5">DHQ1</shortName>
    </alternativeName>
</protein>
<name>A0A345BZQ7_9BACI</name>
<dbReference type="Gene3D" id="3.20.20.70">
    <property type="entry name" value="Aldolase class I"/>
    <property type="match status" value="1"/>
</dbReference>
<dbReference type="AlphaFoldDB" id="A0A345BZQ7"/>
<evidence type="ECO:0000256" key="5">
    <source>
        <dbReference type="HAMAP-Rule" id="MF_00214"/>
    </source>
</evidence>
<feature type="active site" description="Schiff-base intermediate with substrate" evidence="5">
    <location>
        <position position="174"/>
    </location>
</feature>
<evidence type="ECO:0000256" key="1">
    <source>
        <dbReference type="ARBA" id="ARBA00001864"/>
    </source>
</evidence>
<evidence type="ECO:0000256" key="2">
    <source>
        <dbReference type="ARBA" id="ARBA00023141"/>
    </source>
</evidence>
<organism evidence="6 7">
    <name type="scientific">Salicibibacter kimchii</name>
    <dbReference type="NCBI Taxonomy" id="2099786"/>
    <lineage>
        <taxon>Bacteria</taxon>
        <taxon>Bacillati</taxon>
        <taxon>Bacillota</taxon>
        <taxon>Bacilli</taxon>
        <taxon>Bacillales</taxon>
        <taxon>Bacillaceae</taxon>
        <taxon>Salicibibacter</taxon>
    </lineage>
</organism>
<evidence type="ECO:0000313" key="7">
    <source>
        <dbReference type="Proteomes" id="UP000252100"/>
    </source>
</evidence>
<comment type="function">
    <text evidence="5">Involved in the third step of the chorismate pathway, which leads to the biosynthesis of aromatic amino acids. Catalyzes the cis-dehydration of 3-dehydroquinate (DHQ) and introduces the first double bond of the aromatic ring to yield 3-dehydroshikimate.</text>
</comment>
<evidence type="ECO:0000256" key="3">
    <source>
        <dbReference type="ARBA" id="ARBA00023239"/>
    </source>
</evidence>
<dbReference type="CDD" id="cd00502">
    <property type="entry name" value="DHQase_I"/>
    <property type="match status" value="1"/>
</dbReference>
<feature type="binding site" evidence="5">
    <location>
        <position position="85"/>
    </location>
    <ligand>
        <name>3-dehydroquinate</name>
        <dbReference type="ChEBI" id="CHEBI:32364"/>
    </ligand>
</feature>
<reference evidence="6 7" key="1">
    <citation type="journal article" date="2018" name="J. Microbiol.">
        <title>Salicibibacter kimchii gen. nov., sp. nov., a moderately halophilic and alkalitolerant bacterium in the family Bacillaceae, isolated from kimchi.</title>
        <authorList>
            <person name="Jang J.Y."/>
            <person name="Oh Y.J."/>
            <person name="Lim S.K."/>
            <person name="Park H.K."/>
            <person name="Lee C."/>
            <person name="Kim J.Y."/>
            <person name="Lee M.A."/>
            <person name="Choi H.J."/>
        </authorList>
    </citation>
    <scope>NUCLEOTIDE SEQUENCE [LARGE SCALE GENOMIC DNA]</scope>
    <source>
        <strain evidence="6 7">NKC1-1</strain>
    </source>
</reference>
<dbReference type="PROSITE" id="PS01028">
    <property type="entry name" value="DEHYDROQUINASE_I"/>
    <property type="match status" value="1"/>
</dbReference>
<dbReference type="HAMAP" id="MF_00214">
    <property type="entry name" value="AroD"/>
    <property type="match status" value="1"/>
</dbReference>
<feature type="active site" description="Proton donor/acceptor" evidence="5">
    <location>
        <position position="147"/>
    </location>
</feature>
<comment type="pathway">
    <text evidence="5">Metabolic intermediate biosynthesis; chorismate biosynthesis; chorismate from D-erythrose 4-phosphate and phosphoenolpyruvate: step 3/7.</text>
</comment>
<dbReference type="EC" id="4.2.1.10" evidence="5"/>
<gene>
    <name evidence="5 6" type="primary">aroD</name>
    <name evidence="6" type="ORF">DT065_10660</name>
</gene>
<keyword evidence="7" id="KW-1185">Reference proteome</keyword>
<dbReference type="InterPro" id="IPR050146">
    <property type="entry name" value="Type-I_3-dehydroquinase"/>
</dbReference>
<dbReference type="InterPro" id="IPR001381">
    <property type="entry name" value="DHquinase_I"/>
</dbReference>
<feature type="binding site" evidence="5">
    <location>
        <position position="216"/>
    </location>
    <ligand>
        <name>3-dehydroquinate</name>
        <dbReference type="ChEBI" id="CHEBI:32364"/>
    </ligand>
</feature>
<dbReference type="SUPFAM" id="SSF51569">
    <property type="entry name" value="Aldolase"/>
    <property type="match status" value="1"/>
</dbReference>
<evidence type="ECO:0000313" key="6">
    <source>
        <dbReference type="EMBL" id="AXF56438.1"/>
    </source>
</evidence>
<dbReference type="FunFam" id="3.20.20.70:FF:000047">
    <property type="entry name" value="3-dehydroquinate dehydratase"/>
    <property type="match status" value="1"/>
</dbReference>
<keyword evidence="4 5" id="KW-0704">Schiff base</keyword>
<dbReference type="GO" id="GO:0009073">
    <property type="term" value="P:aromatic amino acid family biosynthetic process"/>
    <property type="evidence" value="ECO:0007669"/>
    <property type="project" value="UniProtKB-KW"/>
</dbReference>
<comment type="catalytic activity">
    <reaction evidence="1 5">
        <text>3-dehydroquinate = 3-dehydroshikimate + H2O</text>
        <dbReference type="Rhea" id="RHEA:21096"/>
        <dbReference type="ChEBI" id="CHEBI:15377"/>
        <dbReference type="ChEBI" id="CHEBI:16630"/>
        <dbReference type="ChEBI" id="CHEBI:32364"/>
        <dbReference type="EC" id="4.2.1.10"/>
    </reaction>
</comment>
<dbReference type="GO" id="GO:0009423">
    <property type="term" value="P:chorismate biosynthetic process"/>
    <property type="evidence" value="ECO:0007669"/>
    <property type="project" value="UniProtKB-UniRule"/>
</dbReference>
<comment type="caution">
    <text evidence="5">Lacks conserved residue(s) required for the propagation of feature annotation.</text>
</comment>
<comment type="similarity">
    <text evidence="5">Belongs to the type-I 3-dehydroquinase family.</text>
</comment>
<keyword evidence="5" id="KW-0028">Amino-acid biosynthesis</keyword>
<feature type="binding site" evidence="5">
    <location>
        <begin position="50"/>
        <end position="52"/>
    </location>
    <ligand>
        <name>3-dehydroquinate</name>
        <dbReference type="ChEBI" id="CHEBI:32364"/>
    </ligand>
</feature>
<keyword evidence="2 5" id="KW-0057">Aromatic amino acid biosynthesis</keyword>
<feature type="binding site" evidence="5">
    <location>
        <position position="239"/>
    </location>
    <ligand>
        <name>3-dehydroquinate</name>
        <dbReference type="ChEBI" id="CHEBI:32364"/>
    </ligand>
</feature>
<comment type="subunit">
    <text evidence="5">Homodimer.</text>
</comment>
<dbReference type="GO" id="GO:0046279">
    <property type="term" value="P:3,4-dihydroxybenzoate biosynthetic process"/>
    <property type="evidence" value="ECO:0007669"/>
    <property type="project" value="TreeGrafter"/>
</dbReference>
<dbReference type="GO" id="GO:0003855">
    <property type="term" value="F:3-dehydroquinate dehydratase activity"/>
    <property type="evidence" value="ECO:0007669"/>
    <property type="project" value="UniProtKB-UniRule"/>
</dbReference>
<dbReference type="InterPro" id="IPR013785">
    <property type="entry name" value="Aldolase_TIM"/>
</dbReference>
<dbReference type="PANTHER" id="PTHR43699">
    <property type="entry name" value="3-DEHYDROQUINATE DEHYDRATASE"/>
    <property type="match status" value="1"/>
</dbReference>
<evidence type="ECO:0000256" key="4">
    <source>
        <dbReference type="ARBA" id="ARBA00023270"/>
    </source>
</evidence>
<dbReference type="UniPathway" id="UPA00053">
    <property type="reaction ID" value="UER00086"/>
</dbReference>
<dbReference type="GO" id="GO:0008652">
    <property type="term" value="P:amino acid biosynthetic process"/>
    <property type="evidence" value="ECO:0007669"/>
    <property type="project" value="UniProtKB-KW"/>
</dbReference>
<keyword evidence="3 5" id="KW-0456">Lyase</keyword>
<dbReference type="InterPro" id="IPR018508">
    <property type="entry name" value="3-dehydroquinate_DH_AS"/>
</dbReference>
<dbReference type="PANTHER" id="PTHR43699:SF1">
    <property type="entry name" value="3-DEHYDROQUINATE DEHYDRATASE"/>
    <property type="match status" value="1"/>
</dbReference>
<dbReference type="EMBL" id="CP031092">
    <property type="protein sequence ID" value="AXF56438.1"/>
    <property type="molecule type" value="Genomic_DNA"/>
</dbReference>